<sequence length="235" mass="25852">MPSPMEVVFISPSGSEIKNKRQLFAYLKSNPGGAAAADFDWSTGGTRRRSARLSEKLVLETPESESKNTAKRARKSHGSSAKSKENDDKSSQGSAEKEFQEGSLVHSGGEGEHPELDIPSPAKPETTKMRKDNDGVEQKKEGEKEKQEVDLNQGMELEEDTESVTSAQVDKKPLEEAATADIKETPEDDKVERKFLEICEKEKECKGEEPKAQEKTSLYQNSEAPKPPELLGVSS</sequence>
<evidence type="ECO:0000313" key="8">
    <source>
        <dbReference type="EMBL" id="ERN09243.1"/>
    </source>
</evidence>
<feature type="compositionally biased region" description="Basic and acidic residues" evidence="6">
    <location>
        <begin position="169"/>
        <end position="190"/>
    </location>
</feature>
<dbReference type="Pfam" id="PF01429">
    <property type="entry name" value="MBD"/>
    <property type="match status" value="1"/>
</dbReference>
<gene>
    <name evidence="8" type="ORF">AMTR_s00149p00022460</name>
</gene>
<dbReference type="Proteomes" id="UP000017836">
    <property type="component" value="Unassembled WGS sequence"/>
</dbReference>
<dbReference type="PANTHER" id="PTHR33729:SF6">
    <property type="entry name" value="METHYL-CPG-BINDING DOMAIN-CONTAINING PROTEIN 11"/>
    <property type="match status" value="1"/>
</dbReference>
<dbReference type="InterPro" id="IPR001739">
    <property type="entry name" value="Methyl_CpG_DNA-bd"/>
</dbReference>
<dbReference type="Gramene" id="ERN09243">
    <property type="protein sequence ID" value="ERN09243"/>
    <property type="gene ID" value="AMTR_s00149p00022460"/>
</dbReference>
<feature type="domain" description="MBD" evidence="7">
    <location>
        <begin position="1"/>
        <end position="46"/>
    </location>
</feature>
<evidence type="ECO:0000256" key="5">
    <source>
        <dbReference type="ARBA" id="ARBA00023242"/>
    </source>
</evidence>
<dbReference type="STRING" id="13333.W1PMH3"/>
<name>W1PMH3_AMBTC</name>
<dbReference type="GO" id="GO:0005634">
    <property type="term" value="C:nucleus"/>
    <property type="evidence" value="ECO:0007669"/>
    <property type="project" value="UniProtKB-SubCell"/>
</dbReference>
<organism evidence="8 9">
    <name type="scientific">Amborella trichopoda</name>
    <dbReference type="NCBI Taxonomy" id="13333"/>
    <lineage>
        <taxon>Eukaryota</taxon>
        <taxon>Viridiplantae</taxon>
        <taxon>Streptophyta</taxon>
        <taxon>Embryophyta</taxon>
        <taxon>Tracheophyta</taxon>
        <taxon>Spermatophyta</taxon>
        <taxon>Magnoliopsida</taxon>
        <taxon>Amborellales</taxon>
        <taxon>Amborellaceae</taxon>
        <taxon>Amborella</taxon>
    </lineage>
</organism>
<evidence type="ECO:0000256" key="6">
    <source>
        <dbReference type="SAM" id="MobiDB-lite"/>
    </source>
</evidence>
<protein>
    <recommendedName>
        <fullName evidence="7">MBD domain-containing protein</fullName>
    </recommendedName>
</protein>
<dbReference type="EMBL" id="KI393016">
    <property type="protein sequence ID" value="ERN09243.1"/>
    <property type="molecule type" value="Genomic_DNA"/>
</dbReference>
<dbReference type="HOGENOM" id="CLU_1181623_0_0_1"/>
<dbReference type="PANTHER" id="PTHR33729">
    <property type="entry name" value="METHYL-CPG BINDING DOMAIN CONTAINING PROTEIN, EXPRESSED"/>
    <property type="match status" value="1"/>
</dbReference>
<feature type="compositionally biased region" description="Basic and acidic residues" evidence="6">
    <location>
        <begin position="82"/>
        <end position="100"/>
    </location>
</feature>
<feature type="region of interest" description="Disordered" evidence="6">
    <location>
        <begin position="31"/>
        <end position="190"/>
    </location>
</feature>
<evidence type="ECO:0000259" key="7">
    <source>
        <dbReference type="PROSITE" id="PS50982"/>
    </source>
</evidence>
<evidence type="ECO:0000256" key="3">
    <source>
        <dbReference type="ARBA" id="ARBA00023125"/>
    </source>
</evidence>
<proteinExistence type="predicted"/>
<dbReference type="OMA" id="CEIMFIA"/>
<dbReference type="InterPro" id="IPR016177">
    <property type="entry name" value="DNA-bd_dom_sf"/>
</dbReference>
<comment type="subcellular location">
    <subcellularLocation>
        <location evidence="1">Nucleus</location>
    </subcellularLocation>
</comment>
<dbReference type="PROSITE" id="PS50982">
    <property type="entry name" value="MBD"/>
    <property type="match status" value="1"/>
</dbReference>
<feature type="compositionally biased region" description="Basic and acidic residues" evidence="6">
    <location>
        <begin position="203"/>
        <end position="214"/>
    </location>
</feature>
<evidence type="ECO:0000313" key="9">
    <source>
        <dbReference type="Proteomes" id="UP000017836"/>
    </source>
</evidence>
<dbReference type="GO" id="GO:0003677">
    <property type="term" value="F:DNA binding"/>
    <property type="evidence" value="ECO:0007669"/>
    <property type="project" value="UniProtKB-KW"/>
</dbReference>
<accession>W1PMH3</accession>
<keyword evidence="3" id="KW-0238">DNA-binding</keyword>
<dbReference type="InterPro" id="IPR039622">
    <property type="entry name" value="MBD10/11"/>
</dbReference>
<evidence type="ECO:0000256" key="2">
    <source>
        <dbReference type="ARBA" id="ARBA00023015"/>
    </source>
</evidence>
<feature type="compositionally biased region" description="Basic and acidic residues" evidence="6">
    <location>
        <begin position="125"/>
        <end position="149"/>
    </location>
</feature>
<reference evidence="9" key="1">
    <citation type="journal article" date="2013" name="Science">
        <title>The Amborella genome and the evolution of flowering plants.</title>
        <authorList>
            <consortium name="Amborella Genome Project"/>
        </authorList>
    </citation>
    <scope>NUCLEOTIDE SEQUENCE [LARGE SCALE GENOMIC DNA]</scope>
</reference>
<keyword evidence="5" id="KW-0539">Nucleus</keyword>
<feature type="region of interest" description="Disordered" evidence="6">
    <location>
        <begin position="203"/>
        <end position="235"/>
    </location>
</feature>
<dbReference type="Gene3D" id="3.30.890.10">
    <property type="entry name" value="Methyl-cpg-binding Protein 2, Chain A"/>
    <property type="match status" value="1"/>
</dbReference>
<keyword evidence="9" id="KW-1185">Reference proteome</keyword>
<evidence type="ECO:0000256" key="4">
    <source>
        <dbReference type="ARBA" id="ARBA00023163"/>
    </source>
</evidence>
<dbReference type="SUPFAM" id="SSF54171">
    <property type="entry name" value="DNA-binding domain"/>
    <property type="match status" value="1"/>
</dbReference>
<keyword evidence="4" id="KW-0804">Transcription</keyword>
<feature type="compositionally biased region" description="Basic and acidic residues" evidence="6">
    <location>
        <begin position="52"/>
        <end position="68"/>
    </location>
</feature>
<evidence type="ECO:0000256" key="1">
    <source>
        <dbReference type="ARBA" id="ARBA00004123"/>
    </source>
</evidence>
<keyword evidence="2" id="KW-0805">Transcription regulation</keyword>
<dbReference type="AlphaFoldDB" id="W1PMH3"/>